<evidence type="ECO:0000313" key="2">
    <source>
        <dbReference type="Proteomes" id="UP000230002"/>
    </source>
</evidence>
<sequence>MIRSVLMATKYPPGQDLQSISALFSHVDPDVIASIVRHELSGADIYKLDSRRILESTWNLIDVNMDESTLSLHSAPAATETYATLDSLLVPLNAYFSVLCVHELSKSQAPMLPYHFFRYSSHLVKIETQYEWAAVLSYHLASFSRRCKEMRKGDFAGWGRVDMDLMEQYLVPNQKRCYGIVHTLHFSHQSWELIYP</sequence>
<dbReference type="Proteomes" id="UP000230002">
    <property type="component" value="Unassembled WGS sequence"/>
</dbReference>
<reference evidence="1 2" key="1">
    <citation type="journal article" date="2015" name="Sci. Rep.">
        <title>Chromosome-level genome map provides insights into diverse defense mechanisms in the medicinal fungus Ganoderma sinense.</title>
        <authorList>
            <person name="Zhu Y."/>
            <person name="Xu J."/>
            <person name="Sun C."/>
            <person name="Zhou S."/>
            <person name="Xu H."/>
            <person name="Nelson D.R."/>
            <person name="Qian J."/>
            <person name="Song J."/>
            <person name="Luo H."/>
            <person name="Xiang L."/>
            <person name="Li Y."/>
            <person name="Xu Z."/>
            <person name="Ji A."/>
            <person name="Wang L."/>
            <person name="Lu S."/>
            <person name="Hayward A."/>
            <person name="Sun W."/>
            <person name="Li X."/>
            <person name="Schwartz D.C."/>
            <person name="Wang Y."/>
            <person name="Chen S."/>
        </authorList>
    </citation>
    <scope>NUCLEOTIDE SEQUENCE [LARGE SCALE GENOMIC DNA]</scope>
    <source>
        <strain evidence="1 2">ZZ0214-1</strain>
    </source>
</reference>
<organism evidence="1 2">
    <name type="scientific">Ganoderma sinense ZZ0214-1</name>
    <dbReference type="NCBI Taxonomy" id="1077348"/>
    <lineage>
        <taxon>Eukaryota</taxon>
        <taxon>Fungi</taxon>
        <taxon>Dikarya</taxon>
        <taxon>Basidiomycota</taxon>
        <taxon>Agaricomycotina</taxon>
        <taxon>Agaricomycetes</taxon>
        <taxon>Polyporales</taxon>
        <taxon>Polyporaceae</taxon>
        <taxon>Ganoderma</taxon>
    </lineage>
</organism>
<comment type="caution">
    <text evidence="1">The sequence shown here is derived from an EMBL/GenBank/DDBJ whole genome shotgun (WGS) entry which is preliminary data.</text>
</comment>
<evidence type="ECO:0000313" key="1">
    <source>
        <dbReference type="EMBL" id="PIL37172.1"/>
    </source>
</evidence>
<dbReference type="EMBL" id="AYKW01000001">
    <property type="protein sequence ID" value="PIL37172.1"/>
    <property type="molecule type" value="Genomic_DNA"/>
</dbReference>
<name>A0A2G8STW5_9APHY</name>
<dbReference type="STRING" id="1077348.A0A2G8STW5"/>
<protein>
    <submittedName>
        <fullName evidence="1">Uncharacterized protein</fullName>
    </submittedName>
</protein>
<dbReference type="OrthoDB" id="2774821at2759"/>
<proteinExistence type="predicted"/>
<keyword evidence="2" id="KW-1185">Reference proteome</keyword>
<gene>
    <name evidence="1" type="ORF">GSI_00864</name>
</gene>
<dbReference type="AlphaFoldDB" id="A0A2G8STW5"/>
<accession>A0A2G8STW5</accession>